<gene>
    <name evidence="1" type="ORF">S03H2_51794</name>
</gene>
<organism evidence="1">
    <name type="scientific">marine sediment metagenome</name>
    <dbReference type="NCBI Taxonomy" id="412755"/>
    <lineage>
        <taxon>unclassified sequences</taxon>
        <taxon>metagenomes</taxon>
        <taxon>ecological metagenomes</taxon>
    </lineage>
</organism>
<accession>X1GYK2</accession>
<dbReference type="AlphaFoldDB" id="X1GYK2"/>
<evidence type="ECO:0000313" key="1">
    <source>
        <dbReference type="EMBL" id="GAH62247.1"/>
    </source>
</evidence>
<sequence length="110" mass="12276">MAEPGIIKQPFQFFVPLVKAVQQEDGSLLHHGIASDEGMDLQGEHVPQDFLEKSIPYLEQWGKFNWDHGSEDIGDVLQVRRVTAKEAMDLVDLPITGSGLYVKGNVYPIV</sequence>
<feature type="non-terminal residue" evidence="1">
    <location>
        <position position="110"/>
    </location>
</feature>
<comment type="caution">
    <text evidence="1">The sequence shown here is derived from an EMBL/GenBank/DDBJ whole genome shotgun (WGS) entry which is preliminary data.</text>
</comment>
<name>X1GYK2_9ZZZZ</name>
<dbReference type="EMBL" id="BARU01032881">
    <property type="protein sequence ID" value="GAH62247.1"/>
    <property type="molecule type" value="Genomic_DNA"/>
</dbReference>
<protein>
    <submittedName>
        <fullName evidence="1">Uncharacterized protein</fullName>
    </submittedName>
</protein>
<proteinExistence type="predicted"/>
<reference evidence="1" key="1">
    <citation type="journal article" date="2014" name="Front. Microbiol.">
        <title>High frequency of phylogenetically diverse reductive dehalogenase-homologous genes in deep subseafloor sedimentary metagenomes.</title>
        <authorList>
            <person name="Kawai M."/>
            <person name="Futagami T."/>
            <person name="Toyoda A."/>
            <person name="Takaki Y."/>
            <person name="Nishi S."/>
            <person name="Hori S."/>
            <person name="Arai W."/>
            <person name="Tsubouchi T."/>
            <person name="Morono Y."/>
            <person name="Uchiyama I."/>
            <person name="Ito T."/>
            <person name="Fujiyama A."/>
            <person name="Inagaki F."/>
            <person name="Takami H."/>
        </authorList>
    </citation>
    <scope>NUCLEOTIDE SEQUENCE</scope>
    <source>
        <strain evidence="1">Expedition CK06-06</strain>
    </source>
</reference>